<dbReference type="PANTHER" id="PTHR12483:SF27">
    <property type="entry name" value="COPPER TRANSPORT PROTEIN CTR1"/>
    <property type="match status" value="1"/>
</dbReference>
<evidence type="ECO:0000313" key="7">
    <source>
        <dbReference type="EMBL" id="KAF7761639.1"/>
    </source>
</evidence>
<evidence type="ECO:0000256" key="2">
    <source>
        <dbReference type="ARBA" id="ARBA00022692"/>
    </source>
</evidence>
<accession>A0A8H7C2T0</accession>
<keyword evidence="3 5" id="KW-1133">Transmembrane helix</keyword>
<keyword evidence="4 5" id="KW-0472">Membrane</keyword>
<dbReference type="PANTHER" id="PTHR12483">
    <property type="entry name" value="SOLUTE CARRIER FAMILY 31 COPPER TRANSPORTERS"/>
    <property type="match status" value="1"/>
</dbReference>
<feature type="transmembrane region" description="Helical" evidence="5">
    <location>
        <begin position="151"/>
        <end position="171"/>
    </location>
</feature>
<keyword evidence="6" id="KW-0732">Signal</keyword>
<proteinExistence type="inferred from homology"/>
<dbReference type="GO" id="GO:0005886">
    <property type="term" value="C:plasma membrane"/>
    <property type="evidence" value="ECO:0007669"/>
    <property type="project" value="TreeGrafter"/>
</dbReference>
<dbReference type="AlphaFoldDB" id="A0A8H7C2T0"/>
<dbReference type="InterPro" id="IPR007274">
    <property type="entry name" value="Cop_transporter"/>
</dbReference>
<dbReference type="Proteomes" id="UP000629468">
    <property type="component" value="Unassembled WGS sequence"/>
</dbReference>
<keyword evidence="5" id="KW-0187">Copper transport</keyword>
<name>A0A8H7C2T0_AGABI</name>
<keyword evidence="5" id="KW-0186">Copper</keyword>
<dbReference type="Pfam" id="PF04145">
    <property type="entry name" value="Ctr"/>
    <property type="match status" value="1"/>
</dbReference>
<evidence type="ECO:0000256" key="1">
    <source>
        <dbReference type="ARBA" id="ARBA00004141"/>
    </source>
</evidence>
<sequence length="192" mass="21159">MHSLNICAFIFFLALGQTSNAQSHTISHGMDMDMDMGMSLAFGQMLPYLHFSGSDILWFEGWVPQSKGATAGACIGLFMLAIFDRWVSAMRSAAEVHWEEDAQIEFANHLNAPAKASGYQIISRMTLLRTIPPFIFANDVTRGFFCGAEALLGYAFMLALMTYNAGFMLSITSGLGVGEMLYGRYADRSDEC</sequence>
<evidence type="ECO:0000256" key="5">
    <source>
        <dbReference type="RuleBase" id="RU367022"/>
    </source>
</evidence>
<keyword evidence="5" id="KW-0813">Transport</keyword>
<organism evidence="7 8">
    <name type="scientific">Agaricus bisporus var. burnettii</name>
    <dbReference type="NCBI Taxonomy" id="192524"/>
    <lineage>
        <taxon>Eukaryota</taxon>
        <taxon>Fungi</taxon>
        <taxon>Dikarya</taxon>
        <taxon>Basidiomycota</taxon>
        <taxon>Agaricomycotina</taxon>
        <taxon>Agaricomycetes</taxon>
        <taxon>Agaricomycetidae</taxon>
        <taxon>Agaricales</taxon>
        <taxon>Agaricineae</taxon>
        <taxon>Agaricaceae</taxon>
        <taxon>Agaricus</taxon>
    </lineage>
</organism>
<feature type="transmembrane region" description="Helical" evidence="5">
    <location>
        <begin position="68"/>
        <end position="87"/>
    </location>
</feature>
<feature type="chain" id="PRO_5034122270" description="Copper transport protein" evidence="6">
    <location>
        <begin position="22"/>
        <end position="192"/>
    </location>
</feature>
<evidence type="ECO:0000256" key="6">
    <source>
        <dbReference type="SAM" id="SignalP"/>
    </source>
</evidence>
<feature type="signal peptide" evidence="6">
    <location>
        <begin position="1"/>
        <end position="21"/>
    </location>
</feature>
<protein>
    <recommendedName>
        <fullName evidence="5">Copper transport protein</fullName>
    </recommendedName>
</protein>
<evidence type="ECO:0000256" key="3">
    <source>
        <dbReference type="ARBA" id="ARBA00022989"/>
    </source>
</evidence>
<evidence type="ECO:0000313" key="8">
    <source>
        <dbReference type="Proteomes" id="UP000629468"/>
    </source>
</evidence>
<comment type="caution">
    <text evidence="7">The sequence shown here is derived from an EMBL/GenBank/DDBJ whole genome shotgun (WGS) entry which is preliminary data.</text>
</comment>
<reference evidence="7 8" key="1">
    <citation type="journal article" name="Sci. Rep.">
        <title>Telomere-to-telomere assembled and centromere annotated genomes of the two main subspecies of the button mushroom Agaricus bisporus reveal especially polymorphic chromosome ends.</title>
        <authorList>
            <person name="Sonnenberg A.S.M."/>
            <person name="Sedaghat-Telgerd N."/>
            <person name="Lavrijssen B."/>
            <person name="Ohm R.A."/>
            <person name="Hendrickx P.M."/>
            <person name="Scholtmeijer K."/>
            <person name="Baars J.J.P."/>
            <person name="van Peer A."/>
        </authorList>
    </citation>
    <scope>NUCLEOTIDE SEQUENCE [LARGE SCALE GENOMIC DNA]</scope>
    <source>
        <strain evidence="7 8">H119_p4</strain>
    </source>
</reference>
<keyword evidence="5" id="KW-0406">Ion transport</keyword>
<comment type="similarity">
    <text evidence="5">Belongs to the copper transporter (Ctr) (TC 1.A.56) family. SLC31A subfamily.</text>
</comment>
<comment type="subcellular location">
    <subcellularLocation>
        <location evidence="1 5">Membrane</location>
        <topology evidence="1 5">Multi-pass membrane protein</topology>
    </subcellularLocation>
</comment>
<dbReference type="GO" id="GO:0005375">
    <property type="term" value="F:copper ion transmembrane transporter activity"/>
    <property type="evidence" value="ECO:0007669"/>
    <property type="project" value="UniProtKB-UniRule"/>
</dbReference>
<keyword evidence="2 5" id="KW-0812">Transmembrane</keyword>
<evidence type="ECO:0000256" key="4">
    <source>
        <dbReference type="ARBA" id="ARBA00023136"/>
    </source>
</evidence>
<gene>
    <name evidence="7" type="ORF">Agabi119p4_9631</name>
</gene>
<dbReference type="EMBL" id="JABXXO010000013">
    <property type="protein sequence ID" value="KAF7761639.1"/>
    <property type="molecule type" value="Genomic_DNA"/>
</dbReference>